<protein>
    <submittedName>
        <fullName evidence="1">Uncharacterized protein</fullName>
    </submittedName>
</protein>
<comment type="caution">
    <text evidence="1">The sequence shown here is derived from an EMBL/GenBank/DDBJ whole genome shotgun (WGS) entry which is preliminary data.</text>
</comment>
<name>A0ABY0K4N9_9HYPH</name>
<accession>A0ABY0K4N9</accession>
<dbReference type="EMBL" id="FMBM01000001">
    <property type="protein sequence ID" value="SCC78504.1"/>
    <property type="molecule type" value="Genomic_DNA"/>
</dbReference>
<evidence type="ECO:0000313" key="1">
    <source>
        <dbReference type="EMBL" id="SCC78504.1"/>
    </source>
</evidence>
<proteinExistence type="predicted"/>
<reference evidence="1 2" key="1">
    <citation type="submission" date="2016-08" db="EMBL/GenBank/DDBJ databases">
        <authorList>
            <person name="Varghese N."/>
            <person name="Submissions Spin"/>
        </authorList>
    </citation>
    <scope>NUCLEOTIDE SEQUENCE [LARGE SCALE GENOMIC DNA]</scope>
    <source>
        <strain evidence="1 2">HL-109</strain>
    </source>
</reference>
<sequence>MKISDVLQTADQLNARKQCTAALIHILDRHVLKSQRKAKSGKCKCERCKPKADE</sequence>
<gene>
    <name evidence="1" type="ORF">GA0071312_0327</name>
</gene>
<organism evidence="1 2">
    <name type="scientific">Saliniramus fredricksonii</name>
    <dbReference type="NCBI Taxonomy" id="1653334"/>
    <lineage>
        <taxon>Bacteria</taxon>
        <taxon>Pseudomonadati</taxon>
        <taxon>Pseudomonadota</taxon>
        <taxon>Alphaproteobacteria</taxon>
        <taxon>Hyphomicrobiales</taxon>
        <taxon>Salinarimonadaceae</taxon>
        <taxon>Saliniramus</taxon>
    </lineage>
</organism>
<evidence type="ECO:0000313" key="2">
    <source>
        <dbReference type="Proteomes" id="UP000182800"/>
    </source>
</evidence>
<dbReference type="Proteomes" id="UP000182800">
    <property type="component" value="Unassembled WGS sequence"/>
</dbReference>
<keyword evidence="2" id="KW-1185">Reference proteome</keyword>